<dbReference type="AlphaFoldDB" id="A0A484BU99"/>
<sequence>MFVNSRLVVLWFLLKCSLAARNWIYEPLSVESKTSDPSKLNIEAALDRNGRDFTISINLDWNYDVDETTMVEAFSYRSASGNEKDYTLLPWTMPKQTYEKYTETYYENIVYKNLANCSNLPAPGNTYPWPRAQYKLEKCVANGDGLPEIAPEGYYKIIFQVSGEVDWEFVLISKLTSNTNLLG</sequence>
<evidence type="ECO:0000313" key="3">
    <source>
        <dbReference type="Proteomes" id="UP000295192"/>
    </source>
</evidence>
<dbReference type="PANTHER" id="PTHR21112:SF0">
    <property type="entry name" value="CHEMOSENSORY PROTEIN A 29A-RELATED"/>
    <property type="match status" value="1"/>
</dbReference>
<protein>
    <submittedName>
        <fullName evidence="2">Uncharacterized protein</fullName>
    </submittedName>
</protein>
<dbReference type="EMBL" id="LSRL02000007">
    <property type="protein sequence ID" value="TDG51802.1"/>
    <property type="molecule type" value="Genomic_DNA"/>
</dbReference>
<dbReference type="OrthoDB" id="8043478at2759"/>
<accession>A0A484BU99</accession>
<keyword evidence="3" id="KW-1185">Reference proteome</keyword>
<dbReference type="PANTHER" id="PTHR21112">
    <property type="entry name" value="CHEMOSENSORY PROTEIN A 29A-RELATED"/>
    <property type="match status" value="1"/>
</dbReference>
<evidence type="ECO:0000256" key="1">
    <source>
        <dbReference type="SAM" id="SignalP"/>
    </source>
</evidence>
<proteinExistence type="predicted"/>
<dbReference type="KEGG" id="dnv:108652711"/>
<dbReference type="InterPro" id="IPR010512">
    <property type="entry name" value="DUF1091"/>
</dbReference>
<comment type="caution">
    <text evidence="2">The sequence shown here is derived from an EMBL/GenBank/DDBJ whole genome shotgun (WGS) entry which is preliminary data.</text>
</comment>
<keyword evidence="1" id="KW-0732">Signal</keyword>
<name>A0A484BU99_DRONA</name>
<gene>
    <name evidence="2" type="ORF">AWZ03_001862</name>
</gene>
<dbReference type="Proteomes" id="UP000295192">
    <property type="component" value="Unassembled WGS sequence"/>
</dbReference>
<reference evidence="2 3" key="1">
    <citation type="journal article" date="2019" name="J. Hered.">
        <title>An Improved Genome Assembly for Drosophila navojoa, the Basal Species in the mojavensis Cluster.</title>
        <authorList>
            <person name="Vanderlinde T."/>
            <person name="Dupim E.G."/>
            <person name="Nazario-Yepiz N.O."/>
            <person name="Carvalho A.B."/>
        </authorList>
    </citation>
    <scope>NUCLEOTIDE SEQUENCE [LARGE SCALE GENOMIC DNA]</scope>
    <source>
        <strain evidence="2">Navoj_Jal97</strain>
        <tissue evidence="2">Whole organism</tissue>
    </source>
</reference>
<feature type="chain" id="PRO_5019813900" evidence="1">
    <location>
        <begin position="20"/>
        <end position="183"/>
    </location>
</feature>
<dbReference type="Pfam" id="PF06477">
    <property type="entry name" value="DUF1091"/>
    <property type="match status" value="1"/>
</dbReference>
<evidence type="ECO:0000313" key="2">
    <source>
        <dbReference type="EMBL" id="TDG51802.1"/>
    </source>
</evidence>
<feature type="signal peptide" evidence="1">
    <location>
        <begin position="1"/>
        <end position="19"/>
    </location>
</feature>
<dbReference type="OMA" id="WNYDVDE"/>
<organism evidence="2 3">
    <name type="scientific">Drosophila navojoa</name>
    <name type="common">Fruit fly</name>
    <dbReference type="NCBI Taxonomy" id="7232"/>
    <lineage>
        <taxon>Eukaryota</taxon>
        <taxon>Metazoa</taxon>
        <taxon>Ecdysozoa</taxon>
        <taxon>Arthropoda</taxon>
        <taxon>Hexapoda</taxon>
        <taxon>Insecta</taxon>
        <taxon>Pterygota</taxon>
        <taxon>Neoptera</taxon>
        <taxon>Endopterygota</taxon>
        <taxon>Diptera</taxon>
        <taxon>Brachycera</taxon>
        <taxon>Muscomorpha</taxon>
        <taxon>Ephydroidea</taxon>
        <taxon>Drosophilidae</taxon>
        <taxon>Drosophila</taxon>
    </lineage>
</organism>